<organism evidence="3 4">
    <name type="scientific">Reichenbachiella carrageenanivorans</name>
    <dbReference type="NCBI Taxonomy" id="2979869"/>
    <lineage>
        <taxon>Bacteria</taxon>
        <taxon>Pseudomonadati</taxon>
        <taxon>Bacteroidota</taxon>
        <taxon>Cytophagia</taxon>
        <taxon>Cytophagales</taxon>
        <taxon>Reichenbachiellaceae</taxon>
        <taxon>Reichenbachiella</taxon>
    </lineage>
</organism>
<keyword evidence="4" id="KW-1185">Reference proteome</keyword>
<dbReference type="Pfam" id="PF13477">
    <property type="entry name" value="Glyco_trans_4_2"/>
    <property type="match status" value="1"/>
</dbReference>
<dbReference type="RefSeq" id="WP_263051951.1">
    <property type="nucleotide sequence ID" value="NZ_CP106735.1"/>
</dbReference>
<evidence type="ECO:0000313" key="4">
    <source>
        <dbReference type="Proteomes" id="UP001062165"/>
    </source>
</evidence>
<dbReference type="PANTHER" id="PTHR12526:SF638">
    <property type="entry name" value="SPORE COAT PROTEIN SA"/>
    <property type="match status" value="1"/>
</dbReference>
<dbReference type="PANTHER" id="PTHR12526">
    <property type="entry name" value="GLYCOSYLTRANSFERASE"/>
    <property type="match status" value="1"/>
</dbReference>
<feature type="domain" description="Glycosyltransferase subfamily 4-like N-terminal" evidence="2">
    <location>
        <begin position="7"/>
        <end position="146"/>
    </location>
</feature>
<gene>
    <name evidence="3" type="ORF">N7E81_03795</name>
</gene>
<dbReference type="InterPro" id="IPR001296">
    <property type="entry name" value="Glyco_trans_1"/>
</dbReference>
<evidence type="ECO:0000259" key="2">
    <source>
        <dbReference type="Pfam" id="PF13477"/>
    </source>
</evidence>
<name>A0ABY6D235_9BACT</name>
<feature type="domain" description="Glycosyl transferase family 1" evidence="1">
    <location>
        <begin position="187"/>
        <end position="344"/>
    </location>
</feature>
<dbReference type="EMBL" id="CP106735">
    <property type="protein sequence ID" value="UXX80221.1"/>
    <property type="molecule type" value="Genomic_DNA"/>
</dbReference>
<reference evidence="3" key="1">
    <citation type="submission" date="2022-10" db="EMBL/GenBank/DDBJ databases">
        <title>Comparative genomics and taxonomic characterization of three novel marine species of genus Reichenbachiella exhibiting antioxidant and polysaccharide degradation activities.</title>
        <authorList>
            <person name="Muhammad N."/>
            <person name="Lee Y.-J."/>
            <person name="Ko J."/>
            <person name="Kim S.-G."/>
        </authorList>
    </citation>
    <scope>NUCLEOTIDE SEQUENCE</scope>
    <source>
        <strain evidence="3">Wsw4-B4</strain>
    </source>
</reference>
<evidence type="ECO:0000313" key="3">
    <source>
        <dbReference type="EMBL" id="UXX80221.1"/>
    </source>
</evidence>
<evidence type="ECO:0000259" key="1">
    <source>
        <dbReference type="Pfam" id="PF00534"/>
    </source>
</evidence>
<dbReference type="InterPro" id="IPR028098">
    <property type="entry name" value="Glyco_trans_4-like_N"/>
</dbReference>
<accession>A0ABY6D235</accession>
<dbReference type="Gene3D" id="3.40.50.2000">
    <property type="entry name" value="Glycogen Phosphorylase B"/>
    <property type="match status" value="2"/>
</dbReference>
<proteinExistence type="predicted"/>
<dbReference type="SUPFAM" id="SSF53756">
    <property type="entry name" value="UDP-Glycosyltransferase/glycogen phosphorylase"/>
    <property type="match status" value="1"/>
</dbReference>
<dbReference type="Pfam" id="PF00534">
    <property type="entry name" value="Glycos_transf_1"/>
    <property type="match status" value="1"/>
</dbReference>
<protein>
    <submittedName>
        <fullName evidence="3">Glycosyltransferase family 4 protein</fullName>
    </submittedName>
</protein>
<dbReference type="CDD" id="cd03808">
    <property type="entry name" value="GT4_CapM-like"/>
    <property type="match status" value="1"/>
</dbReference>
<sequence length="373" mass="41630">MKVAITLNTSWNIYNFRLGLIRALLDAGHEVVAIAPKDDFSDKLEENGCTFVPIQMENTGSNPWHDYQLYRQLKKVYRIHRPTIIFHFTIKPNIYGTLAAHVLGIPVINNVSGLGTVFLSNGLASTVAKKLYRWAFSHAHLVFFQNADDRETFLTEISLPQLPTELVPGSGINLSSFQPYPLPEVSAPVFLMVARLIIDKGVNEYIEAAKMTLKKHPLAKFQLLGKLDPDHARGIPATTIEEAVQAGVIEYLGETEDVKLFLEKATCVVLPSYREGTPRTMLEAAACGRPVITTDVPGCREVVINGQTGLLCEVKSAEDLHKKMEKIGAMSHHELEIWGRNGRQLIEDKFDEQIVVCQYLKHASNIINQLSSE</sequence>
<dbReference type="Proteomes" id="UP001062165">
    <property type="component" value="Chromosome"/>
</dbReference>